<dbReference type="GO" id="GO:0008270">
    <property type="term" value="F:zinc ion binding"/>
    <property type="evidence" value="ECO:0007669"/>
    <property type="project" value="InterPro"/>
</dbReference>
<accession>A0AAN9T6T0</accession>
<name>A0AAN9T6T0_9HEMI</name>
<evidence type="ECO:0000313" key="2">
    <source>
        <dbReference type="Proteomes" id="UP001367676"/>
    </source>
</evidence>
<keyword evidence="2" id="KW-1185">Reference proteome</keyword>
<dbReference type="SUPFAM" id="SSF57756">
    <property type="entry name" value="Retrovirus zinc finger-like domains"/>
    <property type="match status" value="1"/>
</dbReference>
<protein>
    <recommendedName>
        <fullName evidence="3">CCHC-type domain-containing protein</fullName>
    </recommendedName>
</protein>
<organism evidence="1 2">
    <name type="scientific">Parthenolecanium corni</name>
    <dbReference type="NCBI Taxonomy" id="536013"/>
    <lineage>
        <taxon>Eukaryota</taxon>
        <taxon>Metazoa</taxon>
        <taxon>Ecdysozoa</taxon>
        <taxon>Arthropoda</taxon>
        <taxon>Hexapoda</taxon>
        <taxon>Insecta</taxon>
        <taxon>Pterygota</taxon>
        <taxon>Neoptera</taxon>
        <taxon>Paraneoptera</taxon>
        <taxon>Hemiptera</taxon>
        <taxon>Sternorrhyncha</taxon>
        <taxon>Coccoidea</taxon>
        <taxon>Coccidae</taxon>
        <taxon>Parthenolecanium</taxon>
    </lineage>
</organism>
<dbReference type="EMBL" id="JBBCAQ010000037">
    <property type="protein sequence ID" value="KAK7574189.1"/>
    <property type="molecule type" value="Genomic_DNA"/>
</dbReference>
<dbReference type="InterPro" id="IPR036875">
    <property type="entry name" value="Znf_CCHC_sf"/>
</dbReference>
<evidence type="ECO:0008006" key="3">
    <source>
        <dbReference type="Google" id="ProtNLM"/>
    </source>
</evidence>
<dbReference type="Proteomes" id="UP001367676">
    <property type="component" value="Unassembled WGS sequence"/>
</dbReference>
<comment type="caution">
    <text evidence="1">The sequence shown here is derived from an EMBL/GenBank/DDBJ whole genome shotgun (WGS) entry which is preliminary data.</text>
</comment>
<dbReference type="GO" id="GO:0003676">
    <property type="term" value="F:nucleic acid binding"/>
    <property type="evidence" value="ECO:0007669"/>
    <property type="project" value="InterPro"/>
</dbReference>
<proteinExistence type="predicted"/>
<evidence type="ECO:0000313" key="1">
    <source>
        <dbReference type="EMBL" id="KAK7574189.1"/>
    </source>
</evidence>
<gene>
    <name evidence="1" type="ORF">V9T40_011380</name>
</gene>
<dbReference type="AlphaFoldDB" id="A0AAN9T6T0"/>
<dbReference type="Gene3D" id="4.10.60.10">
    <property type="entry name" value="Zinc finger, CCHC-type"/>
    <property type="match status" value="1"/>
</dbReference>
<reference evidence="1 2" key="1">
    <citation type="submission" date="2024-03" db="EMBL/GenBank/DDBJ databases">
        <title>Adaptation during the transition from Ophiocordyceps entomopathogen to insect associate is accompanied by gene loss and intensified selection.</title>
        <authorList>
            <person name="Ward C.M."/>
            <person name="Onetto C.A."/>
            <person name="Borneman A.R."/>
        </authorList>
    </citation>
    <scope>NUCLEOTIDE SEQUENCE [LARGE SCALE GENOMIC DNA]</scope>
    <source>
        <strain evidence="1">AWRI1</strain>
        <tissue evidence="1">Single Adult Female</tissue>
    </source>
</reference>
<sequence>MRDKNLMWQNIAESLNVDDKKELKNVPMTTTSMAVVDKYNSEWPYWEALLFLVPVLQPRPTEGNLSLIEELVVEQDKEHELDLAALGPTASDAETSSGTLSATKKMCTRIELEQERLFKRVAMKEDEQDPDLLFLKNSLPEIKKAKKVMGLKMITPDHPAAPRKPPRVCQRLPRQGPRCFNCHNRGHITYFCSNPPAIGRPCFDGGELGHERVQCPEPPRFQLDNQRAMGRGMRHKFIELQQRIQQEQLRQMHVRWQLSVDPYAYAHHQFPPLAMWLGAPMAMPLPFTAPYGLVPFSSYNLTVISRSMDLRVQQPQQPLCIKLQGTYLTFII</sequence>